<dbReference type="InterPro" id="IPR029044">
    <property type="entry name" value="Nucleotide-diphossugar_trans"/>
</dbReference>
<dbReference type="Pfam" id="PF22740">
    <property type="entry name" value="PapZ_C"/>
    <property type="match status" value="1"/>
</dbReference>
<name>A0A812S7U2_9DINO</name>
<sequence>MAVQRWINDNLRDFEPAQEAPPGMDDSLLPLISEPANIVEAEADGLTSAGQNEQADGFTSVAQNGQGQNDRPPKLRRLVAFCISPEKAEQQRIRDLEQELLEWKKRKAELRLQLMAERLLLSHYEAKMELWVVWEVLRGLTPGTATSSRKTEWSSKFPPGQFVAALVPLAMSSYRDRSYSPIATYIQEELLCHIAMKATSRDRFGRKRARLVIKGLQAEVAWRHFVRETNKLAKQGLLADLEDDKVAWHSCPPAQRVLEEEDDAAAEEEAEEEEGKDDDSVDWGGSEESLSEAGGHAEPDDVEQDEASDGLTSDEEAQEDAAKEDAATTAPAPPKTRWERLRDLAFSQIEAARDENGLSQEAVNLVRSVPMAEPLPRVALNLRISCCVACFARGWQLRKALPANILLQRSHRQNVRFCISLYDDAGNDGKETRDFIEENFQEELASGFLVVRFTSDLKHFHSSVCKNAAHKLALLVPWGQGFVSSDGLTSWDTDWTRKPKTWADVAPATAGGTDTRRHILVNVDADNLLSGNFVGLVANNNQVHAGITSEPAQIFAFRCVAGGDSGCTGRIGVTQETFLQLNGYDESFYPTGYQDIDFFERAKHKAPGWAYRLSFFCGWSIPNDRDEKVAQSTAKSQHAGCLLAWSMQNQKNRDVSKQQLLEGRWFRNTDTIPQPSKALLLLKDLGGPDFSSCSLLAAGRIRDGLTSQIKKEFTSEVSSSSGLTGENPAKTREVDEAMAMEVDQVPEPVQARKEEVDAPMESADEPATAKPRGADGPTAGMVLPPNRNRVYVDIVTCGAANLQFTLGPASGRNRLPKALFQKCKAMRLRATSQGERTLDQNLLIEMLREVDLFPRNSTEQVALDTRVFHDPFSSNTLRDHVGYHPEIIRMVAESKPSWFHFFVRFVRRAVRLASEADVPAGQRRSVAVLCFCKSGNHRSVAMAFLLQHALQHSSLIEAVQCAHVTEMAGNWADRQCGPCDICRGQPDQANTAHDDMLRQAKHRARSAWKHAVQSA</sequence>
<feature type="compositionally biased region" description="Low complexity" evidence="2">
    <location>
        <begin position="284"/>
        <end position="296"/>
    </location>
</feature>
<evidence type="ECO:0000256" key="1">
    <source>
        <dbReference type="SAM" id="Coils"/>
    </source>
</evidence>
<feature type="compositionally biased region" description="Acidic residues" evidence="2">
    <location>
        <begin position="259"/>
        <end position="281"/>
    </location>
</feature>
<feature type="coiled-coil region" evidence="1">
    <location>
        <begin position="86"/>
        <end position="113"/>
    </location>
</feature>
<feature type="compositionally biased region" description="Acidic residues" evidence="2">
    <location>
        <begin position="300"/>
        <end position="319"/>
    </location>
</feature>
<gene>
    <name evidence="4" type="ORF">SNEC2469_LOCUS13240</name>
</gene>
<protein>
    <recommendedName>
        <fullName evidence="3">RapZ C-terminal domain-containing protein</fullName>
    </recommendedName>
</protein>
<evidence type="ECO:0000256" key="2">
    <source>
        <dbReference type="SAM" id="MobiDB-lite"/>
    </source>
</evidence>
<dbReference type="OrthoDB" id="431510at2759"/>
<dbReference type="InterPro" id="IPR053931">
    <property type="entry name" value="RapZ_C"/>
</dbReference>
<evidence type="ECO:0000259" key="3">
    <source>
        <dbReference type="Pfam" id="PF22740"/>
    </source>
</evidence>
<comment type="caution">
    <text evidence="4">The sequence shown here is derived from an EMBL/GenBank/DDBJ whole genome shotgun (WGS) entry which is preliminary data.</text>
</comment>
<feature type="domain" description="RapZ C-terminal" evidence="3">
    <location>
        <begin position="859"/>
        <end position="955"/>
    </location>
</feature>
<dbReference type="Gene3D" id="3.90.550.10">
    <property type="entry name" value="Spore Coat Polysaccharide Biosynthesis Protein SpsA, Chain A"/>
    <property type="match status" value="1"/>
</dbReference>
<reference evidence="4" key="1">
    <citation type="submission" date="2021-02" db="EMBL/GenBank/DDBJ databases">
        <authorList>
            <person name="Dougan E. K."/>
            <person name="Rhodes N."/>
            <person name="Thang M."/>
            <person name="Chan C."/>
        </authorList>
    </citation>
    <scope>NUCLEOTIDE SEQUENCE</scope>
</reference>
<dbReference type="AlphaFoldDB" id="A0A812S7U2"/>
<feature type="region of interest" description="Disordered" evidence="2">
    <location>
        <begin position="752"/>
        <end position="782"/>
    </location>
</feature>
<evidence type="ECO:0000313" key="5">
    <source>
        <dbReference type="Proteomes" id="UP000601435"/>
    </source>
</evidence>
<dbReference type="EMBL" id="CAJNJA010021135">
    <property type="protein sequence ID" value="CAE7470397.1"/>
    <property type="molecule type" value="Genomic_DNA"/>
</dbReference>
<keyword evidence="1" id="KW-0175">Coiled coil</keyword>
<feature type="region of interest" description="Disordered" evidence="2">
    <location>
        <begin position="253"/>
        <end position="338"/>
    </location>
</feature>
<proteinExistence type="predicted"/>
<keyword evidence="5" id="KW-1185">Reference proteome</keyword>
<evidence type="ECO:0000313" key="4">
    <source>
        <dbReference type="EMBL" id="CAE7470397.1"/>
    </source>
</evidence>
<organism evidence="4 5">
    <name type="scientific">Symbiodinium necroappetens</name>
    <dbReference type="NCBI Taxonomy" id="1628268"/>
    <lineage>
        <taxon>Eukaryota</taxon>
        <taxon>Sar</taxon>
        <taxon>Alveolata</taxon>
        <taxon>Dinophyceae</taxon>
        <taxon>Suessiales</taxon>
        <taxon>Symbiodiniaceae</taxon>
        <taxon>Symbiodinium</taxon>
    </lineage>
</organism>
<accession>A0A812S7U2</accession>
<dbReference type="Proteomes" id="UP000601435">
    <property type="component" value="Unassembled WGS sequence"/>
</dbReference>